<feature type="transmembrane region" description="Helical" evidence="1">
    <location>
        <begin position="32"/>
        <end position="53"/>
    </location>
</feature>
<name>A0A9D2UTS7_ACILW</name>
<dbReference type="AlphaFoldDB" id="A0A9D2UTS7"/>
<evidence type="ECO:0000256" key="1">
    <source>
        <dbReference type="SAM" id="Phobius"/>
    </source>
</evidence>
<gene>
    <name evidence="2" type="ORF">K8V79_09455</name>
</gene>
<accession>A0A9D2UTS7</accession>
<dbReference type="EMBL" id="DYWX01000099">
    <property type="protein sequence ID" value="HJF28453.1"/>
    <property type="molecule type" value="Genomic_DNA"/>
</dbReference>
<dbReference type="Proteomes" id="UP000787156">
    <property type="component" value="Unassembled WGS sequence"/>
</dbReference>
<reference evidence="2" key="2">
    <citation type="submission" date="2021-09" db="EMBL/GenBank/DDBJ databases">
        <authorList>
            <person name="Gilroy R."/>
        </authorList>
    </citation>
    <scope>NUCLEOTIDE SEQUENCE</scope>
    <source>
        <strain evidence="2">CHK135-1449</strain>
    </source>
</reference>
<comment type="caution">
    <text evidence="2">The sequence shown here is derived from an EMBL/GenBank/DDBJ whole genome shotgun (WGS) entry which is preliminary data.</text>
</comment>
<feature type="transmembrane region" description="Helical" evidence="1">
    <location>
        <begin position="7"/>
        <end position="26"/>
    </location>
</feature>
<organism evidence="2 3">
    <name type="scientific">Acinetobacter lwoffii</name>
    <dbReference type="NCBI Taxonomy" id="28090"/>
    <lineage>
        <taxon>Bacteria</taxon>
        <taxon>Pseudomonadati</taxon>
        <taxon>Pseudomonadota</taxon>
        <taxon>Gammaproteobacteria</taxon>
        <taxon>Moraxellales</taxon>
        <taxon>Moraxellaceae</taxon>
        <taxon>Acinetobacter</taxon>
    </lineage>
</organism>
<keyword evidence="1" id="KW-1133">Transmembrane helix</keyword>
<keyword evidence="1" id="KW-0472">Membrane</keyword>
<protein>
    <submittedName>
        <fullName evidence="2">Uncharacterized protein</fullName>
    </submittedName>
</protein>
<reference evidence="2" key="1">
    <citation type="journal article" date="2021" name="PeerJ">
        <title>Extensive microbial diversity within the chicken gut microbiome revealed by metagenomics and culture.</title>
        <authorList>
            <person name="Gilroy R."/>
            <person name="Ravi A."/>
            <person name="Getino M."/>
            <person name="Pursley I."/>
            <person name="Horton D.L."/>
            <person name="Alikhan N.F."/>
            <person name="Baker D."/>
            <person name="Gharbi K."/>
            <person name="Hall N."/>
            <person name="Watson M."/>
            <person name="Adriaenssens E.M."/>
            <person name="Foster-Nyarko E."/>
            <person name="Jarju S."/>
            <person name="Secka A."/>
            <person name="Antonio M."/>
            <person name="Oren A."/>
            <person name="Chaudhuri R.R."/>
            <person name="La Ragione R."/>
            <person name="Hildebrand F."/>
            <person name="Pallen M.J."/>
        </authorList>
    </citation>
    <scope>NUCLEOTIDE SEQUENCE</scope>
    <source>
        <strain evidence="2">CHK135-1449</strain>
    </source>
</reference>
<evidence type="ECO:0000313" key="2">
    <source>
        <dbReference type="EMBL" id="HJF28453.1"/>
    </source>
</evidence>
<sequence length="61" mass="5740">MSSTTGAALTLGASAFFTCSIFSTFLGGGGSGFSTILTSFGFGGSGFGSAFGFGGKGFGAS</sequence>
<proteinExistence type="predicted"/>
<evidence type="ECO:0000313" key="3">
    <source>
        <dbReference type="Proteomes" id="UP000787156"/>
    </source>
</evidence>
<keyword evidence="1" id="KW-0812">Transmembrane</keyword>